<accession>A0A318J9F0</accession>
<dbReference type="InterPro" id="IPR055259">
    <property type="entry name" value="YkvP/CgeB_Glyco_trans-like"/>
</dbReference>
<evidence type="ECO:0000313" key="2">
    <source>
        <dbReference type="EMBL" id="PXX44372.1"/>
    </source>
</evidence>
<evidence type="ECO:0000259" key="1">
    <source>
        <dbReference type="Pfam" id="PF13524"/>
    </source>
</evidence>
<name>A0A318J9F0_9NEIS</name>
<dbReference type="GO" id="GO:0016740">
    <property type="term" value="F:transferase activity"/>
    <property type="evidence" value="ECO:0007669"/>
    <property type="project" value="UniProtKB-KW"/>
</dbReference>
<protein>
    <submittedName>
        <fullName evidence="2">Glycosyl transferase family 1</fullName>
    </submittedName>
</protein>
<sequence length="408" mass="46353">MSDRLILLVNSRASYYFSLGLSLLKGFQQVGVDCKVIDWANGEAVVVAEIARLQPTVVFEINKTRNQSGIIPSEVIHIGWIHDSWYIDDRSGDKKSHCYDQNFGGSEITYFLLNPEYFALESRLGGLLSWSLLKTGVDIDQYYPCDTITNESAASICGYIPEPLSVYDEFLGMSVLSCSGKSPVTAGYLIDRLMNYYKVSVAKHSVRDVYHFITTELNQKLGLNVDDDFVIKHFGNHWLLLLMDTELPRMNDRFAVAEGVVSAGLQLSIYGPGQWERWPKFKPFYKRNLCWSSELADVYRATRFNIHNGALGMHSRVLDIMACSGVVFVNKNSHGNVDDIESNFTAGIDYIEYEMESISDDLSFWIGREKQLVEVGRSALEKVRTGHQWKHRALQILTDINELRHIVM</sequence>
<dbReference type="EMBL" id="QJKC01000013">
    <property type="protein sequence ID" value="PXX44372.1"/>
    <property type="molecule type" value="Genomic_DNA"/>
</dbReference>
<organism evidence="2 3">
    <name type="scientific">Aquitalea magnusonii</name>
    <dbReference type="NCBI Taxonomy" id="332411"/>
    <lineage>
        <taxon>Bacteria</taxon>
        <taxon>Pseudomonadati</taxon>
        <taxon>Pseudomonadota</taxon>
        <taxon>Betaproteobacteria</taxon>
        <taxon>Neisseriales</taxon>
        <taxon>Chromobacteriaceae</taxon>
        <taxon>Aquitalea</taxon>
    </lineage>
</organism>
<keyword evidence="2" id="KW-0808">Transferase</keyword>
<dbReference type="Proteomes" id="UP000248395">
    <property type="component" value="Unassembled WGS sequence"/>
</dbReference>
<reference evidence="2 3" key="1">
    <citation type="submission" date="2018-05" db="EMBL/GenBank/DDBJ databases">
        <title>Genomic Encyclopedia of Type Strains, Phase IV (KMG-IV): sequencing the most valuable type-strain genomes for metagenomic binning, comparative biology and taxonomic classification.</title>
        <authorList>
            <person name="Goeker M."/>
        </authorList>
    </citation>
    <scope>NUCLEOTIDE SEQUENCE [LARGE SCALE GENOMIC DNA]</scope>
    <source>
        <strain evidence="2 3">DSM 25134</strain>
    </source>
</reference>
<proteinExistence type="predicted"/>
<comment type="caution">
    <text evidence="2">The sequence shown here is derived from an EMBL/GenBank/DDBJ whole genome shotgun (WGS) entry which is preliminary data.</text>
</comment>
<evidence type="ECO:0000313" key="3">
    <source>
        <dbReference type="Proteomes" id="UP000248395"/>
    </source>
</evidence>
<dbReference type="Pfam" id="PF13524">
    <property type="entry name" value="Glyco_trans_1_2"/>
    <property type="match status" value="1"/>
</dbReference>
<dbReference type="AlphaFoldDB" id="A0A318J9F0"/>
<feature type="domain" description="Spore protein YkvP/CgeB glycosyl transferase-like" evidence="1">
    <location>
        <begin position="263"/>
        <end position="397"/>
    </location>
</feature>
<gene>
    <name evidence="2" type="ORF">DFR38_11354</name>
</gene>
<keyword evidence="3" id="KW-1185">Reference proteome</keyword>